<dbReference type="Proteomes" id="UP001596241">
    <property type="component" value="Unassembled WGS sequence"/>
</dbReference>
<feature type="transmembrane region" description="Helical" evidence="8">
    <location>
        <begin position="393"/>
        <end position="415"/>
    </location>
</feature>
<dbReference type="InterPro" id="IPR036259">
    <property type="entry name" value="MFS_trans_sf"/>
</dbReference>
<proteinExistence type="predicted"/>
<sequence length="446" mass="45449">MAKQTVPVIRGGPVVATLATGTVLNPLDATMVAVALNRIQAHFGVSVAAVSLLASGFFVAGAVGQALMGELADRFGPRRVFRAGLLVVAVSCACAPFAPASGWLVGLRVVQALGTSVAFPAAMATIRRQLPRSSGKAMGVITTVNTLSAAVGPLAGGLLVSWAGWQAVFVANVPVALIAVLLAGRLLPADPPRATDAPRMDLLGAGLHTAALVALLVFLLDPGSPASWVAIAAAVPFTVAFLLWERRAPKPFLDVTLIARRPVLLGVFAQYALANIAYYGMLYAVPTWLQADRGTDPTTAGLVLVPVAVCSAAVTPPAARWIQRRGAGPALLAASAVLVAGGGLMLTVDHTTPLALITVVCVLVGMVNNPHTLGLQAVLYAHTPTEQTGAVSGFFQGFRYIGSILSTALLGPALGSQAHAGGLHLVAGAVLGVGALVTVVNLTRAR</sequence>
<keyword evidence="3" id="KW-1003">Cell membrane</keyword>
<comment type="subcellular location">
    <subcellularLocation>
        <location evidence="1">Cell membrane</location>
        <topology evidence="1">Multi-pass membrane protein</topology>
    </subcellularLocation>
</comment>
<dbReference type="PANTHER" id="PTHR42718:SF46">
    <property type="entry name" value="BLR6921 PROTEIN"/>
    <property type="match status" value="1"/>
</dbReference>
<feature type="transmembrane region" description="Helical" evidence="8">
    <location>
        <begin position="421"/>
        <end position="442"/>
    </location>
</feature>
<feature type="transmembrane region" description="Helical" evidence="8">
    <location>
        <begin position="297"/>
        <end position="315"/>
    </location>
</feature>
<keyword evidence="6 8" id="KW-0472">Membrane</keyword>
<evidence type="ECO:0000256" key="1">
    <source>
        <dbReference type="ARBA" id="ARBA00004651"/>
    </source>
</evidence>
<evidence type="ECO:0000256" key="2">
    <source>
        <dbReference type="ARBA" id="ARBA00022448"/>
    </source>
</evidence>
<accession>A0ABW1FDW7</accession>
<dbReference type="Gene3D" id="1.20.1720.10">
    <property type="entry name" value="Multidrug resistance protein D"/>
    <property type="match status" value="1"/>
</dbReference>
<dbReference type="InterPro" id="IPR011701">
    <property type="entry name" value="MFS"/>
</dbReference>
<feature type="transmembrane region" description="Helical" evidence="8">
    <location>
        <begin position="354"/>
        <end position="381"/>
    </location>
</feature>
<comment type="caution">
    <text evidence="10">The sequence shown here is derived from an EMBL/GenBank/DDBJ whole genome shotgun (WGS) entry which is preliminary data.</text>
</comment>
<evidence type="ECO:0000256" key="3">
    <source>
        <dbReference type="ARBA" id="ARBA00022475"/>
    </source>
</evidence>
<feature type="transmembrane region" description="Helical" evidence="8">
    <location>
        <begin position="169"/>
        <end position="188"/>
    </location>
</feature>
<dbReference type="RefSeq" id="WP_345087246.1">
    <property type="nucleotide sequence ID" value="NZ_BAAAWG010000013.1"/>
</dbReference>
<dbReference type="InterPro" id="IPR020846">
    <property type="entry name" value="MFS_dom"/>
</dbReference>
<keyword evidence="2" id="KW-0813">Transport</keyword>
<name>A0ABW1FDW7_9ACTN</name>
<feature type="transmembrane region" description="Helical" evidence="8">
    <location>
        <begin position="43"/>
        <end position="68"/>
    </location>
</feature>
<reference evidence="11" key="1">
    <citation type="journal article" date="2019" name="Int. J. Syst. Evol. Microbiol.">
        <title>The Global Catalogue of Microorganisms (GCM) 10K type strain sequencing project: providing services to taxonomists for standard genome sequencing and annotation.</title>
        <authorList>
            <consortium name="The Broad Institute Genomics Platform"/>
            <consortium name="The Broad Institute Genome Sequencing Center for Infectious Disease"/>
            <person name="Wu L."/>
            <person name="Ma J."/>
        </authorList>
    </citation>
    <scope>NUCLEOTIDE SEQUENCE [LARGE SCALE GENOMIC DNA]</scope>
    <source>
        <strain evidence="11">CGMCC 1.15809</strain>
    </source>
</reference>
<dbReference type="Pfam" id="PF07690">
    <property type="entry name" value="MFS_1"/>
    <property type="match status" value="1"/>
</dbReference>
<feature type="transmembrane region" description="Helical" evidence="8">
    <location>
        <begin position="226"/>
        <end position="244"/>
    </location>
</feature>
<keyword evidence="11" id="KW-1185">Reference proteome</keyword>
<feature type="transmembrane region" description="Helical" evidence="8">
    <location>
        <begin position="80"/>
        <end position="99"/>
    </location>
</feature>
<keyword evidence="7" id="KW-0046">Antibiotic resistance</keyword>
<evidence type="ECO:0000256" key="6">
    <source>
        <dbReference type="ARBA" id="ARBA00023136"/>
    </source>
</evidence>
<evidence type="ECO:0000256" key="5">
    <source>
        <dbReference type="ARBA" id="ARBA00022989"/>
    </source>
</evidence>
<evidence type="ECO:0000256" key="8">
    <source>
        <dbReference type="SAM" id="Phobius"/>
    </source>
</evidence>
<feature type="transmembrane region" description="Helical" evidence="8">
    <location>
        <begin position="264"/>
        <end position="285"/>
    </location>
</feature>
<keyword evidence="5 8" id="KW-1133">Transmembrane helix</keyword>
<protein>
    <submittedName>
        <fullName evidence="10">MFS transporter</fullName>
    </submittedName>
</protein>
<evidence type="ECO:0000313" key="11">
    <source>
        <dbReference type="Proteomes" id="UP001596241"/>
    </source>
</evidence>
<feature type="transmembrane region" description="Helical" evidence="8">
    <location>
        <begin position="327"/>
        <end position="348"/>
    </location>
</feature>
<keyword evidence="4 8" id="KW-0812">Transmembrane</keyword>
<dbReference type="Gene3D" id="1.20.1250.20">
    <property type="entry name" value="MFS general substrate transporter like domains"/>
    <property type="match status" value="1"/>
</dbReference>
<feature type="transmembrane region" description="Helical" evidence="8">
    <location>
        <begin position="138"/>
        <end position="163"/>
    </location>
</feature>
<feature type="domain" description="Major facilitator superfamily (MFS) profile" evidence="9">
    <location>
        <begin position="14"/>
        <end position="446"/>
    </location>
</feature>
<dbReference type="PANTHER" id="PTHR42718">
    <property type="entry name" value="MAJOR FACILITATOR SUPERFAMILY MULTIDRUG TRANSPORTER MFSC"/>
    <property type="match status" value="1"/>
</dbReference>
<evidence type="ECO:0000259" key="9">
    <source>
        <dbReference type="PROSITE" id="PS50850"/>
    </source>
</evidence>
<dbReference type="SUPFAM" id="SSF103473">
    <property type="entry name" value="MFS general substrate transporter"/>
    <property type="match status" value="1"/>
</dbReference>
<gene>
    <name evidence="10" type="ORF">ACFP3M_04945</name>
</gene>
<dbReference type="PROSITE" id="PS50850">
    <property type="entry name" value="MFS"/>
    <property type="match status" value="1"/>
</dbReference>
<evidence type="ECO:0000256" key="7">
    <source>
        <dbReference type="ARBA" id="ARBA00023251"/>
    </source>
</evidence>
<feature type="transmembrane region" description="Helical" evidence="8">
    <location>
        <begin position="200"/>
        <end position="220"/>
    </location>
</feature>
<dbReference type="EMBL" id="JBHSPW010000002">
    <property type="protein sequence ID" value="MFC5892160.1"/>
    <property type="molecule type" value="Genomic_DNA"/>
</dbReference>
<organism evidence="10 11">
    <name type="scientific">Streptomyces ramulosus</name>
    <dbReference type="NCBI Taxonomy" id="47762"/>
    <lineage>
        <taxon>Bacteria</taxon>
        <taxon>Bacillati</taxon>
        <taxon>Actinomycetota</taxon>
        <taxon>Actinomycetes</taxon>
        <taxon>Kitasatosporales</taxon>
        <taxon>Streptomycetaceae</taxon>
        <taxon>Streptomyces</taxon>
    </lineage>
</organism>
<evidence type="ECO:0000313" key="10">
    <source>
        <dbReference type="EMBL" id="MFC5892160.1"/>
    </source>
</evidence>
<evidence type="ECO:0000256" key="4">
    <source>
        <dbReference type="ARBA" id="ARBA00022692"/>
    </source>
</evidence>